<proteinExistence type="predicted"/>
<evidence type="ECO:0000256" key="1">
    <source>
        <dbReference type="PROSITE-ProRule" id="PRU00169"/>
    </source>
</evidence>
<dbReference type="GO" id="GO:0000160">
    <property type="term" value="P:phosphorelay signal transduction system"/>
    <property type="evidence" value="ECO:0007669"/>
    <property type="project" value="InterPro"/>
</dbReference>
<dbReference type="AlphaFoldDB" id="G2EAP7"/>
<keyword evidence="1" id="KW-0597">Phosphoprotein</keyword>
<dbReference type="EMBL" id="AFXZ01000008">
    <property type="protein sequence ID" value="EGV44482.1"/>
    <property type="molecule type" value="Genomic_DNA"/>
</dbReference>
<evidence type="ECO:0000313" key="4">
    <source>
        <dbReference type="Proteomes" id="UP000003730"/>
    </source>
</evidence>
<dbReference type="OrthoDB" id="7631574at2"/>
<dbReference type="STRING" id="1046627.BZARG_2724"/>
<keyword evidence="4" id="KW-1185">Reference proteome</keyword>
<evidence type="ECO:0000313" key="3">
    <source>
        <dbReference type="EMBL" id="EGV44482.1"/>
    </source>
</evidence>
<evidence type="ECO:0000259" key="2">
    <source>
        <dbReference type="PROSITE" id="PS50110"/>
    </source>
</evidence>
<protein>
    <submittedName>
        <fullName evidence="3">Response regulator</fullName>
    </submittedName>
</protein>
<organism evidence="3 4">
    <name type="scientific">Bizionia argentinensis JUB59</name>
    <dbReference type="NCBI Taxonomy" id="1046627"/>
    <lineage>
        <taxon>Bacteria</taxon>
        <taxon>Pseudomonadati</taxon>
        <taxon>Bacteroidota</taxon>
        <taxon>Flavobacteriia</taxon>
        <taxon>Flavobacteriales</taxon>
        <taxon>Flavobacteriaceae</taxon>
        <taxon>Bizionia</taxon>
    </lineage>
</organism>
<name>G2EAP7_9FLAO</name>
<dbReference type="InterPro" id="IPR001789">
    <property type="entry name" value="Sig_transdc_resp-reg_receiver"/>
</dbReference>
<dbReference type="eggNOG" id="COG3437">
    <property type="taxonomic scope" value="Bacteria"/>
</dbReference>
<comment type="caution">
    <text evidence="3">The sequence shown here is derived from an EMBL/GenBank/DDBJ whole genome shotgun (WGS) entry which is preliminary data.</text>
</comment>
<reference evidence="3 4" key="1">
    <citation type="journal article" date="2008" name="Int. J. Syst. Evol. Microbiol.">
        <title>Bizionia argentinensis sp. nov., isolated from surface marine water in Antarctica.</title>
        <authorList>
            <person name="Bercovich A."/>
            <person name="Vazquez S.C."/>
            <person name="Yankilevich P."/>
            <person name="Coria S.H."/>
            <person name="Foti M."/>
            <person name="Hernandez E."/>
            <person name="Vidal A."/>
            <person name="Ruberto L."/>
            <person name="Melo C."/>
            <person name="Marenssi S."/>
            <person name="Criscuolo M."/>
            <person name="Memoli M."/>
            <person name="Arguelles M."/>
            <person name="Mac Cormack W.P."/>
        </authorList>
    </citation>
    <scope>NUCLEOTIDE SEQUENCE [LARGE SCALE GENOMIC DNA]</scope>
    <source>
        <strain evidence="3 4">JUB59</strain>
    </source>
</reference>
<dbReference type="PANTHER" id="PTHR44520">
    <property type="entry name" value="RESPONSE REGULATOR RCP1-RELATED"/>
    <property type="match status" value="1"/>
</dbReference>
<dbReference type="SUPFAM" id="SSF52172">
    <property type="entry name" value="CheY-like"/>
    <property type="match status" value="1"/>
</dbReference>
<dbReference type="InterPro" id="IPR052893">
    <property type="entry name" value="TCS_response_regulator"/>
</dbReference>
<sequence length="147" mass="17030">MSPKNLNIVFVDNDEDDRALFEEALGELKINCSLKLFESGNELMRYLNQTDKETNVLFLDLNMPIKSGIECLIEIKREKKLKNIPVIIYSTSSAEKDIEDTFGHGASVYIKKPNNFTELKNLIYNVLQVNWKDHNSNLNRQNFLFTI</sequence>
<dbReference type="PATRIC" id="fig|1046627.3.peg.615"/>
<dbReference type="PANTHER" id="PTHR44520:SF2">
    <property type="entry name" value="RESPONSE REGULATOR RCP1"/>
    <property type="match status" value="1"/>
</dbReference>
<dbReference type="Gene3D" id="3.40.50.2300">
    <property type="match status" value="1"/>
</dbReference>
<accession>G2EAP7</accession>
<feature type="modified residue" description="4-aspartylphosphate" evidence="1">
    <location>
        <position position="60"/>
    </location>
</feature>
<dbReference type="RefSeq" id="WP_008635278.1">
    <property type="nucleotide sequence ID" value="NZ_AFXZ01000008.1"/>
</dbReference>
<dbReference type="PROSITE" id="PS50110">
    <property type="entry name" value="RESPONSE_REGULATORY"/>
    <property type="match status" value="1"/>
</dbReference>
<feature type="domain" description="Response regulatory" evidence="2">
    <location>
        <begin position="7"/>
        <end position="127"/>
    </location>
</feature>
<dbReference type="Pfam" id="PF00072">
    <property type="entry name" value="Response_reg"/>
    <property type="match status" value="1"/>
</dbReference>
<dbReference type="SMART" id="SM00448">
    <property type="entry name" value="REC"/>
    <property type="match status" value="1"/>
</dbReference>
<dbReference type="Proteomes" id="UP000003730">
    <property type="component" value="Unassembled WGS sequence"/>
</dbReference>
<gene>
    <name evidence="3" type="ORF">BZARG_2724</name>
</gene>
<dbReference type="InterPro" id="IPR011006">
    <property type="entry name" value="CheY-like_superfamily"/>
</dbReference>